<evidence type="ECO:0000256" key="1">
    <source>
        <dbReference type="SAM" id="MobiDB-lite"/>
    </source>
</evidence>
<feature type="region of interest" description="Disordered" evidence="1">
    <location>
        <begin position="25"/>
        <end position="48"/>
    </location>
</feature>
<keyword evidence="3" id="KW-1185">Reference proteome</keyword>
<proteinExistence type="predicted"/>
<organism evidence="2 3">
    <name type="scientific">Portunus trituberculatus</name>
    <name type="common">Swimming crab</name>
    <name type="synonym">Neptunus trituberculatus</name>
    <dbReference type="NCBI Taxonomy" id="210409"/>
    <lineage>
        <taxon>Eukaryota</taxon>
        <taxon>Metazoa</taxon>
        <taxon>Ecdysozoa</taxon>
        <taxon>Arthropoda</taxon>
        <taxon>Crustacea</taxon>
        <taxon>Multicrustacea</taxon>
        <taxon>Malacostraca</taxon>
        <taxon>Eumalacostraca</taxon>
        <taxon>Eucarida</taxon>
        <taxon>Decapoda</taxon>
        <taxon>Pleocyemata</taxon>
        <taxon>Brachyura</taxon>
        <taxon>Eubrachyura</taxon>
        <taxon>Portunoidea</taxon>
        <taxon>Portunidae</taxon>
        <taxon>Portuninae</taxon>
        <taxon>Portunus</taxon>
    </lineage>
</organism>
<comment type="caution">
    <text evidence="2">The sequence shown here is derived from an EMBL/GenBank/DDBJ whole genome shotgun (WGS) entry which is preliminary data.</text>
</comment>
<gene>
    <name evidence="2" type="ORF">E2C01_041025</name>
</gene>
<dbReference type="EMBL" id="VSRR010007652">
    <property type="protein sequence ID" value="MPC47283.1"/>
    <property type="molecule type" value="Genomic_DNA"/>
</dbReference>
<feature type="region of interest" description="Disordered" evidence="1">
    <location>
        <begin position="89"/>
        <end position="128"/>
    </location>
</feature>
<evidence type="ECO:0000313" key="2">
    <source>
        <dbReference type="EMBL" id="MPC47283.1"/>
    </source>
</evidence>
<evidence type="ECO:0000313" key="3">
    <source>
        <dbReference type="Proteomes" id="UP000324222"/>
    </source>
</evidence>
<feature type="compositionally biased region" description="Basic and acidic residues" evidence="1">
    <location>
        <begin position="100"/>
        <end position="128"/>
    </location>
</feature>
<sequence length="128" mass="13771">MDASARASSRGVSVDLLLSLTSNGPPCGTPSLLTKSVRGSSATRNTHTYRRPTKKFHSNEVNTHIHNNHAAVIQWNHACSGVQGVSKLTGSNPVHGPSVVRDEKRVLPSRNVLKEDKTDARRGPESSP</sequence>
<protein>
    <submittedName>
        <fullName evidence="2">Uncharacterized protein</fullName>
    </submittedName>
</protein>
<dbReference type="AlphaFoldDB" id="A0A5B7FQC0"/>
<accession>A0A5B7FQC0</accession>
<dbReference type="Proteomes" id="UP000324222">
    <property type="component" value="Unassembled WGS sequence"/>
</dbReference>
<reference evidence="2 3" key="1">
    <citation type="submission" date="2019-05" db="EMBL/GenBank/DDBJ databases">
        <title>Another draft genome of Portunus trituberculatus and its Hox gene families provides insights of decapod evolution.</title>
        <authorList>
            <person name="Jeong J.-H."/>
            <person name="Song I."/>
            <person name="Kim S."/>
            <person name="Choi T."/>
            <person name="Kim D."/>
            <person name="Ryu S."/>
            <person name="Kim W."/>
        </authorList>
    </citation>
    <scope>NUCLEOTIDE SEQUENCE [LARGE SCALE GENOMIC DNA]</scope>
    <source>
        <tissue evidence="2">Muscle</tissue>
    </source>
</reference>
<name>A0A5B7FQC0_PORTR</name>
<feature type="compositionally biased region" description="Polar residues" evidence="1">
    <location>
        <begin position="31"/>
        <end position="46"/>
    </location>
</feature>